<proteinExistence type="predicted"/>
<dbReference type="NCBIfam" id="TIGR00231">
    <property type="entry name" value="small_GTP"/>
    <property type="match status" value="1"/>
</dbReference>
<dbReference type="SUPFAM" id="SSF52540">
    <property type="entry name" value="P-loop containing nucleoside triphosphate hydrolases"/>
    <property type="match status" value="1"/>
</dbReference>
<dbReference type="GO" id="GO:0003924">
    <property type="term" value="F:GTPase activity"/>
    <property type="evidence" value="ECO:0007669"/>
    <property type="project" value="InterPro"/>
</dbReference>
<gene>
    <name evidence="2" type="ORF">CLEP1334_LOCUS11732</name>
</gene>
<dbReference type="InterPro" id="IPR001806">
    <property type="entry name" value="Small_GTPase"/>
</dbReference>
<evidence type="ECO:0000256" key="1">
    <source>
        <dbReference type="ARBA" id="ARBA00022741"/>
    </source>
</evidence>
<dbReference type="SMART" id="SM00174">
    <property type="entry name" value="RHO"/>
    <property type="match status" value="1"/>
</dbReference>
<dbReference type="PANTHER" id="PTHR47978">
    <property type="match status" value="1"/>
</dbReference>
<dbReference type="PROSITE" id="PS51419">
    <property type="entry name" value="RAB"/>
    <property type="match status" value="1"/>
</dbReference>
<organism evidence="2">
    <name type="scientific">Calcidiscus leptoporus</name>
    <dbReference type="NCBI Taxonomy" id="127549"/>
    <lineage>
        <taxon>Eukaryota</taxon>
        <taxon>Haptista</taxon>
        <taxon>Haptophyta</taxon>
        <taxon>Prymnesiophyceae</taxon>
        <taxon>Coccolithales</taxon>
        <taxon>Calcidiscaceae</taxon>
        <taxon>Calcidiscus</taxon>
    </lineage>
</organism>
<keyword evidence="1" id="KW-0547">Nucleotide-binding</keyword>
<dbReference type="Pfam" id="PF00071">
    <property type="entry name" value="Ras"/>
    <property type="match status" value="1"/>
</dbReference>
<dbReference type="AlphaFoldDB" id="A0A7S0IZ92"/>
<dbReference type="PROSITE" id="PS51420">
    <property type="entry name" value="RHO"/>
    <property type="match status" value="1"/>
</dbReference>
<dbReference type="InterPro" id="IPR027417">
    <property type="entry name" value="P-loop_NTPase"/>
</dbReference>
<dbReference type="SMART" id="SM00175">
    <property type="entry name" value="RAB"/>
    <property type="match status" value="1"/>
</dbReference>
<protein>
    <submittedName>
        <fullName evidence="2">Uncharacterized protein</fullName>
    </submittedName>
</protein>
<reference evidence="2" key="1">
    <citation type="submission" date="2021-01" db="EMBL/GenBank/DDBJ databases">
        <authorList>
            <person name="Corre E."/>
            <person name="Pelletier E."/>
            <person name="Niang G."/>
            <person name="Scheremetjew M."/>
            <person name="Finn R."/>
            <person name="Kale V."/>
            <person name="Holt S."/>
            <person name="Cochrane G."/>
            <person name="Meng A."/>
            <person name="Brown T."/>
            <person name="Cohen L."/>
        </authorList>
    </citation>
    <scope>NUCLEOTIDE SEQUENCE</scope>
    <source>
        <strain evidence="2">RCC1130</strain>
    </source>
</reference>
<evidence type="ECO:0000313" key="2">
    <source>
        <dbReference type="EMBL" id="CAD8536452.1"/>
    </source>
</evidence>
<dbReference type="CDD" id="cd01860">
    <property type="entry name" value="Rab5_related"/>
    <property type="match status" value="1"/>
</dbReference>
<sequence length="197" mass="21589">MPPSAGKVTEVKLVLLGDSNVGKSSLVLRFVRNSFNAEQVTTVGAAFLQAPVPLEDSDDKIQFGIWDTAGSERYKTLAPMYYRGAEAAIIVYDITDFESFEGAKTWVKELKLYGQPNVVIALAANKCDMEEYRVVSTQEGQAYADAHEMSYFETSAKTNTNVRKMFVELAQCVPRKDALNDTTSLEAASSSKKGACC</sequence>
<dbReference type="GO" id="GO:0005525">
    <property type="term" value="F:GTP binding"/>
    <property type="evidence" value="ECO:0007669"/>
    <property type="project" value="InterPro"/>
</dbReference>
<dbReference type="Gene3D" id="3.40.50.300">
    <property type="entry name" value="P-loop containing nucleotide triphosphate hydrolases"/>
    <property type="match status" value="1"/>
</dbReference>
<dbReference type="SMART" id="SM00176">
    <property type="entry name" value="RAN"/>
    <property type="match status" value="1"/>
</dbReference>
<dbReference type="FunFam" id="3.40.50.300:FF:000823">
    <property type="entry name" value="Small GTPase RAB, putative"/>
    <property type="match status" value="1"/>
</dbReference>
<dbReference type="SMART" id="SM00173">
    <property type="entry name" value="RAS"/>
    <property type="match status" value="1"/>
</dbReference>
<accession>A0A7S0IZ92</accession>
<name>A0A7S0IZ92_9EUKA</name>
<dbReference type="EMBL" id="HBER01023453">
    <property type="protein sequence ID" value="CAD8536452.1"/>
    <property type="molecule type" value="Transcribed_RNA"/>
</dbReference>
<dbReference type="PROSITE" id="PS51421">
    <property type="entry name" value="RAS"/>
    <property type="match status" value="1"/>
</dbReference>
<dbReference type="InterPro" id="IPR005225">
    <property type="entry name" value="Small_GTP-bd"/>
</dbReference>
<dbReference type="PRINTS" id="PR00449">
    <property type="entry name" value="RASTRNSFRMNG"/>
</dbReference>